<keyword evidence="3" id="KW-0853">WD repeat</keyword>
<dbReference type="STRING" id="46835.A0A504YDZ6"/>
<evidence type="ECO:0000256" key="3">
    <source>
        <dbReference type="ARBA" id="ARBA00022574"/>
    </source>
</evidence>
<keyword evidence="4" id="KW-0677">Repeat</keyword>
<evidence type="ECO:0000313" key="7">
    <source>
        <dbReference type="EMBL" id="TPP59364.1"/>
    </source>
</evidence>
<evidence type="ECO:0000256" key="4">
    <source>
        <dbReference type="ARBA" id="ARBA00022737"/>
    </source>
</evidence>
<dbReference type="GO" id="GO:0016301">
    <property type="term" value="F:kinase activity"/>
    <property type="evidence" value="ECO:0007669"/>
    <property type="project" value="UniProtKB-KW"/>
</dbReference>
<evidence type="ECO:0000256" key="5">
    <source>
        <dbReference type="SAM" id="MobiDB-lite"/>
    </source>
</evidence>
<dbReference type="Pfam" id="PF21289">
    <property type="entry name" value="EDC4_C"/>
    <property type="match status" value="1"/>
</dbReference>
<dbReference type="InterPro" id="IPR044938">
    <property type="entry name" value="EDC4_C_sf"/>
</dbReference>
<dbReference type="InterPro" id="IPR049404">
    <property type="entry name" value="EDC4_C"/>
</dbReference>
<evidence type="ECO:0000256" key="1">
    <source>
        <dbReference type="ARBA" id="ARBA00004496"/>
    </source>
</evidence>
<dbReference type="InterPro" id="IPR045152">
    <property type="entry name" value="EDC4-like"/>
</dbReference>
<dbReference type="Gene3D" id="1.10.220.100">
    <property type="entry name" value="conserved c-terminal region of ge- 1"/>
    <property type="match status" value="1"/>
</dbReference>
<keyword evidence="8" id="KW-1185">Reference proteome</keyword>
<keyword evidence="7" id="KW-0808">Transferase</keyword>
<dbReference type="Proteomes" id="UP000316759">
    <property type="component" value="Unassembled WGS sequence"/>
</dbReference>
<protein>
    <submittedName>
        <fullName evidence="7">Serine/threonine kinase</fullName>
    </submittedName>
</protein>
<name>A0A504YDZ6_FASGI</name>
<evidence type="ECO:0000256" key="2">
    <source>
        <dbReference type="ARBA" id="ARBA00022490"/>
    </source>
</evidence>
<sequence>MDARIDQLPKSTCDLIRPVLRAEMQNAFVNNTNRLVEPIQKSITIAIQDSLKSLPSALADSINRLLRDKNFAIQFARSTSTALSSDLAVAYRDSLQRTLVPALDKNINRLFEELNAVFKTGTQQYLQQIEQSIRPTPDTTALASAVVSQIIPEIQGWAQSSTGSMNNDTCIGSGRNTRPDRMLSPVRQPKNNVDQQYSNTAGMTKPGTTHLSSPDPRSSVTGCASTTNPVESSKIKEDPNKPFRQAQRLIKDNKLVEALELALVSTNQELVLGRLPWSCGDISVALELKLKYLREAVLSLDKDDPTTTEHGPRILGLLNRRLQNYLQSSVTDTAPSMANVSASLRFRVLKLQHEAKWILDCLTKVNSSV</sequence>
<gene>
    <name evidence="7" type="ORF">FGIG_06122</name>
</gene>
<proteinExistence type="predicted"/>
<comment type="subcellular location">
    <subcellularLocation>
        <location evidence="1">Cytoplasm</location>
    </subcellularLocation>
</comment>
<feature type="compositionally biased region" description="Polar residues" evidence="5">
    <location>
        <begin position="189"/>
        <end position="231"/>
    </location>
</feature>
<keyword evidence="2" id="KW-0963">Cytoplasm</keyword>
<dbReference type="PANTHER" id="PTHR15598">
    <property type="entry name" value="ENHANCER OF MRNA-DECAPPING PROTEIN 4"/>
    <property type="match status" value="1"/>
</dbReference>
<feature type="region of interest" description="Disordered" evidence="5">
    <location>
        <begin position="172"/>
        <end position="238"/>
    </location>
</feature>
<organism evidence="7 8">
    <name type="scientific">Fasciola gigantica</name>
    <name type="common">Giant liver fluke</name>
    <dbReference type="NCBI Taxonomy" id="46835"/>
    <lineage>
        <taxon>Eukaryota</taxon>
        <taxon>Metazoa</taxon>
        <taxon>Spiralia</taxon>
        <taxon>Lophotrochozoa</taxon>
        <taxon>Platyhelminthes</taxon>
        <taxon>Trematoda</taxon>
        <taxon>Digenea</taxon>
        <taxon>Plagiorchiida</taxon>
        <taxon>Echinostomata</taxon>
        <taxon>Echinostomatoidea</taxon>
        <taxon>Fasciolidae</taxon>
        <taxon>Fasciola</taxon>
    </lineage>
</organism>
<keyword evidence="7" id="KW-0418">Kinase</keyword>
<reference evidence="7 8" key="1">
    <citation type="submission" date="2019-04" db="EMBL/GenBank/DDBJ databases">
        <title>Annotation for the trematode Fasciola gigantica.</title>
        <authorList>
            <person name="Choi Y.-J."/>
        </authorList>
    </citation>
    <scope>NUCLEOTIDE SEQUENCE [LARGE SCALE GENOMIC DNA]</scope>
    <source>
        <strain evidence="7">Uganda_cow_1</strain>
    </source>
</reference>
<evidence type="ECO:0000259" key="6">
    <source>
        <dbReference type="Pfam" id="PF21289"/>
    </source>
</evidence>
<comment type="caution">
    <text evidence="7">The sequence shown here is derived from an EMBL/GenBank/DDBJ whole genome shotgun (WGS) entry which is preliminary data.</text>
</comment>
<dbReference type="EMBL" id="SUNJ01010819">
    <property type="protein sequence ID" value="TPP59364.1"/>
    <property type="molecule type" value="Genomic_DNA"/>
</dbReference>
<dbReference type="AlphaFoldDB" id="A0A504YDZ6"/>
<dbReference type="GO" id="GO:0000932">
    <property type="term" value="C:P-body"/>
    <property type="evidence" value="ECO:0007669"/>
    <property type="project" value="TreeGrafter"/>
</dbReference>
<evidence type="ECO:0000313" key="8">
    <source>
        <dbReference type="Proteomes" id="UP000316759"/>
    </source>
</evidence>
<dbReference type="PANTHER" id="PTHR15598:SF5">
    <property type="entry name" value="ENHANCER OF MRNA-DECAPPING PROTEIN 4"/>
    <property type="match status" value="1"/>
</dbReference>
<feature type="domain" description="Enhancer of mRNA-decapping protein 4 C-terminal" evidence="6">
    <location>
        <begin position="280"/>
        <end position="332"/>
    </location>
</feature>
<dbReference type="GO" id="GO:0031087">
    <property type="term" value="P:deadenylation-independent decapping of nuclear-transcribed mRNA"/>
    <property type="evidence" value="ECO:0007669"/>
    <property type="project" value="InterPro"/>
</dbReference>
<dbReference type="OrthoDB" id="21128at2759"/>
<accession>A0A504YDZ6</accession>